<reference evidence="11 12" key="1">
    <citation type="journal article" date="2012" name="Genome Biol.">
        <title>The genome of the polar eukaryotic microalga coccomyxa subellipsoidea reveals traits of cold adaptation.</title>
        <authorList>
            <person name="Blanc G."/>
            <person name="Agarkova I."/>
            <person name="Grimwood J."/>
            <person name="Kuo A."/>
            <person name="Brueggeman A."/>
            <person name="Dunigan D."/>
            <person name="Gurnon J."/>
            <person name="Ladunga I."/>
            <person name="Lindquist E."/>
            <person name="Lucas S."/>
            <person name="Pangilinan J."/>
            <person name="Proschold T."/>
            <person name="Salamov A."/>
            <person name="Schmutz J."/>
            <person name="Weeks D."/>
            <person name="Yamada T."/>
            <person name="Claverie J.M."/>
            <person name="Grigoriev I."/>
            <person name="Van Etten J."/>
            <person name="Lomsadze A."/>
            <person name="Borodovsky M."/>
        </authorList>
    </citation>
    <scope>NUCLEOTIDE SEQUENCE [LARGE SCALE GENOMIC DNA]</scope>
    <source>
        <strain evidence="11 12">C-169</strain>
    </source>
</reference>
<dbReference type="AlphaFoldDB" id="I0YS69"/>
<dbReference type="Pfam" id="PF00153">
    <property type="entry name" value="Mito_carr"/>
    <property type="match status" value="3"/>
</dbReference>
<dbReference type="RefSeq" id="XP_005645782.1">
    <property type="nucleotide sequence ID" value="XM_005645725.1"/>
</dbReference>
<evidence type="ECO:0000313" key="12">
    <source>
        <dbReference type="Proteomes" id="UP000007264"/>
    </source>
</evidence>
<proteinExistence type="inferred from homology"/>
<evidence type="ECO:0000256" key="4">
    <source>
        <dbReference type="ARBA" id="ARBA00022692"/>
    </source>
</evidence>
<comment type="subcellular location">
    <subcellularLocation>
        <location evidence="1">Membrane</location>
        <topology evidence="1">Multi-pass membrane protein</topology>
    </subcellularLocation>
</comment>
<evidence type="ECO:0000256" key="5">
    <source>
        <dbReference type="ARBA" id="ARBA00022737"/>
    </source>
</evidence>
<dbReference type="PROSITE" id="PS50920">
    <property type="entry name" value="SOLCAR"/>
    <property type="match status" value="3"/>
</dbReference>
<gene>
    <name evidence="11" type="ORF">COCSUDRAFT_17729</name>
</gene>
<evidence type="ECO:0000256" key="3">
    <source>
        <dbReference type="ARBA" id="ARBA00022448"/>
    </source>
</evidence>
<keyword evidence="12" id="KW-1185">Reference proteome</keyword>
<dbReference type="SUPFAM" id="SSF103506">
    <property type="entry name" value="Mitochondrial carrier"/>
    <property type="match status" value="1"/>
</dbReference>
<feature type="non-terminal residue" evidence="11">
    <location>
        <position position="1"/>
    </location>
</feature>
<sequence length="312" mass="35330">VRHIIAGTAARTMAQAFIHPIDTVKTRLQVNKKTAPELLKAWRTNSKAHPVDVYVNNRRVVHMRNWLVKGPKDIYLGISGAILGTIPTAFLYFSTYECALWHLVMLQAVTHLASASAGAIVSAFIRVPTDTLKHRVQAYLLPDIWRGARSIVAAEGVAGLYQGLLPTLLRDVPDIAIQFALYERLRKVLERRRQVSKLRTWEHLILGGFSGATAASITMPLDFTKTVLQCGSKLPIHQVFQQTVKEKGVGGLFTGMGPRVTQTAVMSAVFFSLFEFWKAQLKSEREAEDRLLRPKMWRKRRTHVWKRQFSYQ</sequence>
<dbReference type="PANTHER" id="PTHR45667">
    <property type="entry name" value="S-ADENOSYLMETHIONINE MITOCHONDRIAL CARRIER PROTEIN"/>
    <property type="match status" value="1"/>
</dbReference>
<keyword evidence="5" id="KW-0677">Repeat</keyword>
<dbReference type="KEGG" id="csl:COCSUDRAFT_17729"/>
<evidence type="ECO:0000256" key="7">
    <source>
        <dbReference type="ARBA" id="ARBA00023136"/>
    </source>
</evidence>
<keyword evidence="6 10" id="KW-1133">Transmembrane helix</keyword>
<dbReference type="EMBL" id="AGSI01000013">
    <property type="protein sequence ID" value="EIE21238.1"/>
    <property type="molecule type" value="Genomic_DNA"/>
</dbReference>
<dbReference type="InterPro" id="IPR023395">
    <property type="entry name" value="MCP_dom_sf"/>
</dbReference>
<dbReference type="GO" id="GO:0016020">
    <property type="term" value="C:membrane"/>
    <property type="evidence" value="ECO:0007669"/>
    <property type="project" value="UniProtKB-SubCell"/>
</dbReference>
<dbReference type="Proteomes" id="UP000007264">
    <property type="component" value="Unassembled WGS sequence"/>
</dbReference>
<feature type="transmembrane region" description="Helical" evidence="10">
    <location>
        <begin position="99"/>
        <end position="125"/>
    </location>
</feature>
<feature type="repeat" description="Solcar" evidence="8">
    <location>
        <begin position="2"/>
        <end position="102"/>
    </location>
</feature>
<comment type="caution">
    <text evidence="11">The sequence shown here is derived from an EMBL/GenBank/DDBJ whole genome shotgun (WGS) entry which is preliminary data.</text>
</comment>
<dbReference type="InterPro" id="IPR018108">
    <property type="entry name" value="MCP_transmembrane"/>
</dbReference>
<evidence type="ECO:0000256" key="2">
    <source>
        <dbReference type="ARBA" id="ARBA00006375"/>
    </source>
</evidence>
<dbReference type="GeneID" id="17039220"/>
<evidence type="ECO:0000256" key="10">
    <source>
        <dbReference type="SAM" id="Phobius"/>
    </source>
</evidence>
<feature type="repeat" description="Solcar" evidence="8">
    <location>
        <begin position="106"/>
        <end position="188"/>
    </location>
</feature>
<evidence type="ECO:0000313" key="11">
    <source>
        <dbReference type="EMBL" id="EIE21238.1"/>
    </source>
</evidence>
<dbReference type="GO" id="GO:0055085">
    <property type="term" value="P:transmembrane transport"/>
    <property type="evidence" value="ECO:0007669"/>
    <property type="project" value="InterPro"/>
</dbReference>
<organism evidence="11 12">
    <name type="scientific">Coccomyxa subellipsoidea (strain C-169)</name>
    <name type="common">Green microalga</name>
    <dbReference type="NCBI Taxonomy" id="574566"/>
    <lineage>
        <taxon>Eukaryota</taxon>
        <taxon>Viridiplantae</taxon>
        <taxon>Chlorophyta</taxon>
        <taxon>core chlorophytes</taxon>
        <taxon>Trebouxiophyceae</taxon>
        <taxon>Trebouxiophyceae incertae sedis</taxon>
        <taxon>Coccomyxaceae</taxon>
        <taxon>Coccomyxa</taxon>
        <taxon>Coccomyxa subellipsoidea</taxon>
    </lineage>
</organism>
<feature type="transmembrane region" description="Helical" evidence="10">
    <location>
        <begin position="74"/>
        <end position="93"/>
    </location>
</feature>
<feature type="repeat" description="Solcar" evidence="8">
    <location>
        <begin position="202"/>
        <end position="280"/>
    </location>
</feature>
<evidence type="ECO:0000256" key="9">
    <source>
        <dbReference type="RuleBase" id="RU000488"/>
    </source>
</evidence>
<dbReference type="eggNOG" id="KOG0768">
    <property type="taxonomic scope" value="Eukaryota"/>
</dbReference>
<comment type="similarity">
    <text evidence="2 9">Belongs to the mitochondrial carrier (TC 2.A.29) family.</text>
</comment>
<keyword evidence="7 8" id="KW-0472">Membrane</keyword>
<dbReference type="InterPro" id="IPR002067">
    <property type="entry name" value="MCP"/>
</dbReference>
<dbReference type="PRINTS" id="PR00926">
    <property type="entry name" value="MITOCARRIER"/>
</dbReference>
<accession>I0YS69</accession>
<dbReference type="Gene3D" id="1.50.40.10">
    <property type="entry name" value="Mitochondrial carrier domain"/>
    <property type="match status" value="1"/>
</dbReference>
<evidence type="ECO:0000256" key="6">
    <source>
        <dbReference type="ARBA" id="ARBA00022989"/>
    </source>
</evidence>
<keyword evidence="4 8" id="KW-0812">Transmembrane</keyword>
<protein>
    <submittedName>
        <fullName evidence="11">Mitochondrial carrier</fullName>
    </submittedName>
</protein>
<evidence type="ECO:0000256" key="1">
    <source>
        <dbReference type="ARBA" id="ARBA00004141"/>
    </source>
</evidence>
<dbReference type="OrthoDB" id="415315at2759"/>
<keyword evidence="3 9" id="KW-0813">Transport</keyword>
<evidence type="ECO:0000256" key="8">
    <source>
        <dbReference type="PROSITE-ProRule" id="PRU00282"/>
    </source>
</evidence>
<name>I0YS69_COCSC</name>